<dbReference type="EMBL" id="CAJNOK010003448">
    <property type="protein sequence ID" value="CAF0901545.1"/>
    <property type="molecule type" value="Genomic_DNA"/>
</dbReference>
<keyword evidence="9" id="KW-0520">NAD</keyword>
<evidence type="ECO:0000313" key="11">
    <source>
        <dbReference type="EMBL" id="CAF3682152.1"/>
    </source>
</evidence>
<dbReference type="PANTHER" id="PTHR45641:SF19">
    <property type="entry name" value="NEPHROCYSTIN-3"/>
    <property type="match status" value="1"/>
</dbReference>
<feature type="non-terminal residue" evidence="10">
    <location>
        <position position="1"/>
    </location>
</feature>
<dbReference type="InterPro" id="IPR011990">
    <property type="entry name" value="TPR-like_helical_dom_sf"/>
</dbReference>
<dbReference type="Pfam" id="PF13424">
    <property type="entry name" value="TPR_12"/>
    <property type="match status" value="1"/>
</dbReference>
<keyword evidence="5" id="KW-0677">Repeat</keyword>
<dbReference type="GO" id="GO:0016779">
    <property type="term" value="F:nucleotidyltransferase activity"/>
    <property type="evidence" value="ECO:0007669"/>
    <property type="project" value="UniProtKB-KW"/>
</dbReference>
<dbReference type="InterPro" id="IPR019734">
    <property type="entry name" value="TPR_rpt"/>
</dbReference>
<dbReference type="Pfam" id="PF01129">
    <property type="entry name" value="ART"/>
    <property type="match status" value="1"/>
</dbReference>
<dbReference type="Gene3D" id="3.90.176.10">
    <property type="entry name" value="Toxin ADP-ribosyltransferase, Chain A, domain 1"/>
    <property type="match status" value="1"/>
</dbReference>
<evidence type="ECO:0000256" key="3">
    <source>
        <dbReference type="ARBA" id="ARBA00022679"/>
    </source>
</evidence>
<dbReference type="GO" id="GO:0106274">
    <property type="term" value="F:NAD+-protein-arginine ADP-ribosyltransferase activity"/>
    <property type="evidence" value="ECO:0007669"/>
    <property type="project" value="UniProtKB-EC"/>
</dbReference>
<sequence>VNVARRCRPLREPADEELRRMENKVPRNRESAAEEATYDESVSVEFIARRATMILLDCEKNEQTKEFAEFLRKMFDYVQSYDTLVTCIENVEKLQSEYVFLVLSHSINQHDASTIENLQQIKFIYALSMNNDVSWITNILQSFDTQEDLVSQLHKDISPYRQVPFPINTLSVTDKEKTAFELGNDTQKYIWYYLLIEILNRMPESDINDAKRNMIAMCEKELKLNECEKATLNEFNNTYHPKKAIFWYSKDSFIYRKLNKALRTQNITQIFNFRFIIADIRKQLATLHSEQCRHNPRDLITYRGQIMQEKDFNKLKEKCGKRMSVYQFFSTTMDRQMALCFMQGALTREYNVRVLFIIKANTRNVSSQPFAEISSVSMYPGEYEVLFALDAVFRIAHLEKKDGYWQIHLILDDKREDEEVERILEGLKNRLGDVSSFLTFGDFLIDLGQYDNARKYCELMLAKLPPGDYERAMVYNNIGKYYLSIGDYDSARDRFQLAFKINSLHFKKRESPTTVSSELATKIQKAPALTCFNLGCVYFRLGDYDTALHYFVQALSIWKHCSPVDEVELAKTYSYIALAQKGTGNKAEGLKTAMKAIKVASAEHLVRGWALLSQAACSPLAHAENLYVHALQIFELFLPPDHPDLVFAHLQMSKLYRQKENFSEALRHDEQALKICNMRPENAKNRADFKLCKEYMRLDKNPPVRKYSL</sequence>
<gene>
    <name evidence="10" type="ORF">OVA965_LOCUS9650</name>
    <name evidence="11" type="ORF">TMI583_LOCUS9646</name>
</gene>
<evidence type="ECO:0000256" key="8">
    <source>
        <dbReference type="PROSITE-ProRule" id="PRU00339"/>
    </source>
</evidence>
<evidence type="ECO:0000256" key="1">
    <source>
        <dbReference type="ARBA" id="ARBA00009558"/>
    </source>
</evidence>
<feature type="repeat" description="TPR" evidence="8">
    <location>
        <begin position="528"/>
        <end position="561"/>
    </location>
</feature>
<dbReference type="PROSITE" id="PS51996">
    <property type="entry name" value="TR_MART"/>
    <property type="match status" value="1"/>
</dbReference>
<dbReference type="Pfam" id="PF13181">
    <property type="entry name" value="TPR_8"/>
    <property type="match status" value="1"/>
</dbReference>
<dbReference type="EMBL" id="CAJOBA010003449">
    <property type="protein sequence ID" value="CAF3682152.1"/>
    <property type="molecule type" value="Genomic_DNA"/>
</dbReference>
<dbReference type="PROSITE" id="PS50005">
    <property type="entry name" value="TPR"/>
    <property type="match status" value="2"/>
</dbReference>
<keyword evidence="4" id="KW-0548">Nucleotidyltransferase</keyword>
<proteinExistence type="inferred from homology"/>
<dbReference type="Pfam" id="PF00515">
    <property type="entry name" value="TPR_1"/>
    <property type="match status" value="1"/>
</dbReference>
<dbReference type="SMART" id="SM00028">
    <property type="entry name" value="TPR"/>
    <property type="match status" value="5"/>
</dbReference>
<keyword evidence="9" id="KW-0521">NADP</keyword>
<dbReference type="EC" id="2.4.2.31" evidence="9"/>
<organism evidence="10 12">
    <name type="scientific">Didymodactylos carnosus</name>
    <dbReference type="NCBI Taxonomy" id="1234261"/>
    <lineage>
        <taxon>Eukaryota</taxon>
        <taxon>Metazoa</taxon>
        <taxon>Spiralia</taxon>
        <taxon>Gnathifera</taxon>
        <taxon>Rotifera</taxon>
        <taxon>Eurotatoria</taxon>
        <taxon>Bdelloidea</taxon>
        <taxon>Philodinida</taxon>
        <taxon>Philodinidae</taxon>
        <taxon>Didymodactylos</taxon>
    </lineage>
</organism>
<feature type="repeat" description="TPR" evidence="8">
    <location>
        <begin position="472"/>
        <end position="505"/>
    </location>
</feature>
<evidence type="ECO:0000313" key="12">
    <source>
        <dbReference type="Proteomes" id="UP000677228"/>
    </source>
</evidence>
<dbReference type="SUPFAM" id="SSF56399">
    <property type="entry name" value="ADP-ribosylation"/>
    <property type="match status" value="1"/>
</dbReference>
<comment type="caution">
    <text evidence="10">The sequence shown here is derived from an EMBL/GenBank/DDBJ whole genome shotgun (WGS) entry which is preliminary data.</text>
</comment>
<evidence type="ECO:0000256" key="5">
    <source>
        <dbReference type="ARBA" id="ARBA00022737"/>
    </source>
</evidence>
<evidence type="ECO:0000256" key="6">
    <source>
        <dbReference type="ARBA" id="ARBA00022803"/>
    </source>
</evidence>
<reference evidence="10" key="1">
    <citation type="submission" date="2021-02" db="EMBL/GenBank/DDBJ databases">
        <authorList>
            <person name="Nowell W R."/>
        </authorList>
    </citation>
    <scope>NUCLEOTIDE SEQUENCE</scope>
</reference>
<dbReference type="SUPFAM" id="SSF48452">
    <property type="entry name" value="TPR-like"/>
    <property type="match status" value="1"/>
</dbReference>
<keyword evidence="3 9" id="KW-0808">Transferase</keyword>
<dbReference type="PANTHER" id="PTHR45641">
    <property type="entry name" value="TETRATRICOPEPTIDE REPEAT PROTEIN (AFU_ORTHOLOGUE AFUA_6G03870)"/>
    <property type="match status" value="1"/>
</dbReference>
<evidence type="ECO:0000256" key="2">
    <source>
        <dbReference type="ARBA" id="ARBA00022676"/>
    </source>
</evidence>
<protein>
    <recommendedName>
        <fullName evidence="9">NAD(P)(+)--arginine ADP-ribosyltransferase</fullName>
        <ecNumber evidence="9">2.4.2.31</ecNumber>
    </recommendedName>
    <alternativeName>
        <fullName evidence="9">Mono(ADP-ribosyl)transferase</fullName>
    </alternativeName>
</protein>
<dbReference type="InterPro" id="IPR000768">
    <property type="entry name" value="ART"/>
</dbReference>
<dbReference type="Gene3D" id="1.25.40.10">
    <property type="entry name" value="Tetratricopeptide repeat domain"/>
    <property type="match status" value="2"/>
</dbReference>
<keyword evidence="6 8" id="KW-0802">TPR repeat</keyword>
<keyword evidence="2 9" id="KW-0328">Glycosyltransferase</keyword>
<evidence type="ECO:0000313" key="10">
    <source>
        <dbReference type="EMBL" id="CAF0901545.1"/>
    </source>
</evidence>
<comment type="catalytic activity">
    <reaction evidence="7 9">
        <text>L-arginyl-[protein] + NAD(+) = N(omega)-(ADP-D-ribosyl)-L-arginyl-[protein] + nicotinamide + H(+)</text>
        <dbReference type="Rhea" id="RHEA:19149"/>
        <dbReference type="Rhea" id="RHEA-COMP:10532"/>
        <dbReference type="Rhea" id="RHEA-COMP:15087"/>
        <dbReference type="ChEBI" id="CHEBI:15378"/>
        <dbReference type="ChEBI" id="CHEBI:17154"/>
        <dbReference type="ChEBI" id="CHEBI:29965"/>
        <dbReference type="ChEBI" id="CHEBI:57540"/>
        <dbReference type="ChEBI" id="CHEBI:142554"/>
        <dbReference type="EC" id="2.4.2.31"/>
    </reaction>
</comment>
<evidence type="ECO:0000256" key="4">
    <source>
        <dbReference type="ARBA" id="ARBA00022695"/>
    </source>
</evidence>
<dbReference type="Proteomes" id="UP000682733">
    <property type="component" value="Unassembled WGS sequence"/>
</dbReference>
<evidence type="ECO:0000256" key="9">
    <source>
        <dbReference type="RuleBase" id="RU361228"/>
    </source>
</evidence>
<dbReference type="Proteomes" id="UP000677228">
    <property type="component" value="Unassembled WGS sequence"/>
</dbReference>
<accession>A0A8S2DGS5</accession>
<dbReference type="AlphaFoldDB" id="A0A8S2DGS5"/>
<name>A0A8S2DGS5_9BILA</name>
<evidence type="ECO:0000256" key="7">
    <source>
        <dbReference type="ARBA" id="ARBA00047597"/>
    </source>
</evidence>
<comment type="similarity">
    <text evidence="1 9">Belongs to the Arg-specific ADP-ribosyltransferase family.</text>
</comment>